<dbReference type="EMBL" id="JPVQ01000003">
    <property type="protein sequence ID" value="KGR91861.1"/>
    <property type="molecule type" value="Genomic_DNA"/>
</dbReference>
<comment type="caution">
    <text evidence="2">The sequence shown here is derived from an EMBL/GenBank/DDBJ whole genome shotgun (WGS) entry which is preliminary data.</text>
</comment>
<gene>
    <name evidence="2" type="ORF">CD30_02830</name>
</gene>
<keyword evidence="1" id="KW-0812">Transmembrane</keyword>
<keyword evidence="1" id="KW-1133">Transmembrane helix</keyword>
<name>A0A0A3J4L7_9BACL</name>
<evidence type="ECO:0000256" key="1">
    <source>
        <dbReference type="SAM" id="Phobius"/>
    </source>
</evidence>
<evidence type="ECO:0000313" key="2">
    <source>
        <dbReference type="EMBL" id="KGR91861.1"/>
    </source>
</evidence>
<protein>
    <recommendedName>
        <fullName evidence="4">Diaminopimelate epimerase</fullName>
    </recommendedName>
</protein>
<feature type="transmembrane region" description="Helical" evidence="1">
    <location>
        <begin position="137"/>
        <end position="154"/>
    </location>
</feature>
<dbReference type="InterPro" id="IPR021683">
    <property type="entry name" value="DUF3267"/>
</dbReference>
<keyword evidence="3" id="KW-1185">Reference proteome</keyword>
<proteinExistence type="predicted"/>
<dbReference type="eggNOG" id="ENOG5031SK9">
    <property type="taxonomic scope" value="Bacteria"/>
</dbReference>
<evidence type="ECO:0008006" key="4">
    <source>
        <dbReference type="Google" id="ProtNLM"/>
    </source>
</evidence>
<keyword evidence="1" id="KW-0472">Membrane</keyword>
<dbReference type="Proteomes" id="UP000030595">
    <property type="component" value="Unassembled WGS sequence"/>
</dbReference>
<dbReference type="Pfam" id="PF11667">
    <property type="entry name" value="DUF3267"/>
    <property type="match status" value="1"/>
</dbReference>
<evidence type="ECO:0000313" key="3">
    <source>
        <dbReference type="Proteomes" id="UP000030595"/>
    </source>
</evidence>
<reference evidence="2 3" key="1">
    <citation type="submission" date="2014-02" db="EMBL/GenBank/DDBJ databases">
        <title>Draft genome sequence of Lysinibacillus massiliensis CCUG 49529.</title>
        <authorList>
            <person name="Zhang F."/>
            <person name="Wang G."/>
            <person name="Zhang L."/>
        </authorList>
    </citation>
    <scope>NUCLEOTIDE SEQUENCE [LARGE SCALE GENOMIC DNA]</scope>
    <source>
        <strain evidence="2 3">CCUG 49529</strain>
    </source>
</reference>
<sequence length="183" mass="20578">MENHTNPIIIELNMKQIAKVNLWATLLLSVLFIIANGLIHQHLTITITFWSFLIFIIGYIFLIVLHEIFHLIGFVIFGKVKIKELDYGVNLKLGVAYATTTKPLKNSAMKKALLLPLWTTGVLPTILGIIIDSNLVVLLGAFLIAGAAGDIYMYKELLKFPKNALIKDDPNLPRLYVYTDTNK</sequence>
<feature type="transmembrane region" description="Helical" evidence="1">
    <location>
        <begin position="20"/>
        <end position="43"/>
    </location>
</feature>
<feature type="transmembrane region" description="Helical" evidence="1">
    <location>
        <begin position="49"/>
        <end position="77"/>
    </location>
</feature>
<accession>A0A0A3J4L7</accession>
<dbReference type="AlphaFoldDB" id="A0A0A3J4L7"/>
<feature type="transmembrane region" description="Helical" evidence="1">
    <location>
        <begin position="112"/>
        <end position="131"/>
    </location>
</feature>
<organism evidence="2 3">
    <name type="scientific">Ureibacillus massiliensis 4400831 = CIP 108448 = CCUG 49529</name>
    <dbReference type="NCBI Taxonomy" id="1211035"/>
    <lineage>
        <taxon>Bacteria</taxon>
        <taxon>Bacillati</taxon>
        <taxon>Bacillota</taxon>
        <taxon>Bacilli</taxon>
        <taxon>Bacillales</taxon>
        <taxon>Caryophanaceae</taxon>
        <taxon>Ureibacillus</taxon>
    </lineage>
</organism>